<dbReference type="Pfam" id="PF14808">
    <property type="entry name" value="TMEM164"/>
    <property type="match status" value="1"/>
</dbReference>
<feature type="transmembrane region" description="Helical" evidence="1">
    <location>
        <begin position="81"/>
        <end position="99"/>
    </location>
</feature>
<feature type="transmembrane region" description="Helical" evidence="1">
    <location>
        <begin position="135"/>
        <end position="154"/>
    </location>
</feature>
<dbReference type="AlphaFoldDB" id="A0A7D7RQX1"/>
<feature type="transmembrane region" description="Helical" evidence="1">
    <location>
        <begin position="104"/>
        <end position="123"/>
    </location>
</feature>
<accession>A0A7D7RQX1</accession>
<feature type="transmembrane region" description="Helical" evidence="1">
    <location>
        <begin position="20"/>
        <end position="39"/>
    </location>
</feature>
<protein>
    <submittedName>
        <fullName evidence="2">TIGR02206 family membrane protein</fullName>
    </submittedName>
</protein>
<feature type="transmembrane region" description="Helical" evidence="1">
    <location>
        <begin position="211"/>
        <end position="236"/>
    </location>
</feature>
<keyword evidence="1" id="KW-1133">Transmembrane helix</keyword>
<organism evidence="2 3">
    <name type="scientific">Planococcus maritimus</name>
    <dbReference type="NCBI Taxonomy" id="192421"/>
    <lineage>
        <taxon>Bacteria</taxon>
        <taxon>Bacillati</taxon>
        <taxon>Bacillota</taxon>
        <taxon>Bacilli</taxon>
        <taxon>Bacillales</taxon>
        <taxon>Caryophanaceae</taxon>
        <taxon>Planococcus</taxon>
    </lineage>
</organism>
<keyword evidence="1" id="KW-0812">Transmembrane</keyword>
<name>A0A7D7RQX1_PLAMR</name>
<dbReference type="Proteomes" id="UP000514716">
    <property type="component" value="Chromosome"/>
</dbReference>
<dbReference type="NCBIfam" id="TIGR02206">
    <property type="entry name" value="intg_mem_TP0381"/>
    <property type="match status" value="1"/>
</dbReference>
<feature type="transmembrane region" description="Helical" evidence="1">
    <location>
        <begin position="166"/>
        <end position="183"/>
    </location>
</feature>
<gene>
    <name evidence="2" type="ORF">H1Q58_08320</name>
</gene>
<dbReference type="EMBL" id="CP059540">
    <property type="protein sequence ID" value="QMT19019.1"/>
    <property type="molecule type" value="Genomic_DNA"/>
</dbReference>
<sequence length="244" mass="28057">METWFGARSDYPFTLFSSSHLVVLAIALCGFVCLILFKGNLSAKGALFQPLRWLLFSVLLLSEVTYQYWAISHEFWSFNRYMPLHLCGAASISAMVGLLTMRPFWIRLAFFIGIAPAALDLVTPDMPYDYQHFRFWKFFVHHTAIAWASLFLALASPQSITWRSVFGVYGLLLAYAALIGFWVNPLLESNYLYLSQRPSTASPLDFFGEGLWYYVNLCLTALILFAVQYGIFYCLIHKKWNRSK</sequence>
<evidence type="ECO:0000313" key="3">
    <source>
        <dbReference type="Proteomes" id="UP000514716"/>
    </source>
</evidence>
<reference evidence="2 3" key="1">
    <citation type="submission" date="2020-07" db="EMBL/GenBank/DDBJ databases">
        <title>Screening of a cold-adapted Planococcus bacterium producing protease in traditional shrimp paste and protease identification by genome sequencing.</title>
        <authorList>
            <person name="Gao R."/>
            <person name="Leng W."/>
            <person name="Chu Q."/>
            <person name="Wu X."/>
            <person name="Liu H."/>
            <person name="Li X."/>
        </authorList>
    </citation>
    <scope>NUCLEOTIDE SEQUENCE [LARGE SCALE GENOMIC DNA]</scope>
    <source>
        <strain evidence="2 3">XJ11</strain>
    </source>
</reference>
<feature type="transmembrane region" description="Helical" evidence="1">
    <location>
        <begin position="51"/>
        <end position="69"/>
    </location>
</feature>
<dbReference type="InterPro" id="IPR011737">
    <property type="entry name" value="CHP02206_TP0381"/>
</dbReference>
<proteinExistence type="predicted"/>
<evidence type="ECO:0000313" key="2">
    <source>
        <dbReference type="EMBL" id="QMT19019.1"/>
    </source>
</evidence>
<dbReference type="KEGG" id="pdec:H1Q58_08320"/>
<keyword evidence="1" id="KW-0472">Membrane</keyword>
<evidence type="ECO:0000256" key="1">
    <source>
        <dbReference type="SAM" id="Phobius"/>
    </source>
</evidence>
<keyword evidence="3" id="KW-1185">Reference proteome</keyword>